<evidence type="ECO:0000313" key="3">
    <source>
        <dbReference type="Proteomes" id="UP000239047"/>
    </source>
</evidence>
<keyword evidence="1" id="KW-1133">Transmembrane helix</keyword>
<accession>A0A2S5GGE4</accession>
<organism evidence="2 3">
    <name type="scientific">Jeotgalibacillus proteolyticus</name>
    <dbReference type="NCBI Taxonomy" id="2082395"/>
    <lineage>
        <taxon>Bacteria</taxon>
        <taxon>Bacillati</taxon>
        <taxon>Bacillota</taxon>
        <taxon>Bacilli</taxon>
        <taxon>Bacillales</taxon>
        <taxon>Caryophanaceae</taxon>
        <taxon>Jeotgalibacillus</taxon>
    </lineage>
</organism>
<sequence>MLIFLFVLSIVVNLIAILSILLLYLRQNKLIYKEEKHQQALEEMEQTLSSYLYEIKEDNKAFLKKFQLIKQEKLPAANEPDVVDSSVSQEEAASAPLIKATRFIAASRYKTAGPATSKPPESPSDQAVRLFSEGKSVAEIAKKLNKGMTEIELMVKFHNKTE</sequence>
<evidence type="ECO:0008006" key="4">
    <source>
        <dbReference type="Google" id="ProtNLM"/>
    </source>
</evidence>
<gene>
    <name evidence="2" type="ORF">C4B60_01255</name>
</gene>
<dbReference type="EMBL" id="PREZ01000001">
    <property type="protein sequence ID" value="PPA72038.1"/>
    <property type="molecule type" value="Genomic_DNA"/>
</dbReference>
<dbReference type="AlphaFoldDB" id="A0A2S5GGE4"/>
<evidence type="ECO:0000313" key="2">
    <source>
        <dbReference type="EMBL" id="PPA72038.1"/>
    </source>
</evidence>
<protein>
    <recommendedName>
        <fullName evidence="4">Swarming motility protein SwrB</fullName>
    </recommendedName>
</protein>
<dbReference type="InterPro" id="IPR046118">
    <property type="entry name" value="DUF6115"/>
</dbReference>
<reference evidence="2 3" key="1">
    <citation type="submission" date="2018-02" db="EMBL/GenBank/DDBJ databases">
        <title>Jeotgalibacillus proteolyticum sp. nov. a protease producing bacterium isolated from ocean sediments of Laizhou Bay.</title>
        <authorList>
            <person name="Li Y."/>
        </authorList>
    </citation>
    <scope>NUCLEOTIDE SEQUENCE [LARGE SCALE GENOMIC DNA]</scope>
    <source>
        <strain evidence="2 3">22-7</strain>
    </source>
</reference>
<proteinExistence type="predicted"/>
<dbReference type="OrthoDB" id="1708317at2"/>
<dbReference type="Proteomes" id="UP000239047">
    <property type="component" value="Unassembled WGS sequence"/>
</dbReference>
<name>A0A2S5GGE4_9BACL</name>
<keyword evidence="3" id="KW-1185">Reference proteome</keyword>
<feature type="transmembrane region" description="Helical" evidence="1">
    <location>
        <begin position="6"/>
        <end position="25"/>
    </location>
</feature>
<comment type="caution">
    <text evidence="2">The sequence shown here is derived from an EMBL/GenBank/DDBJ whole genome shotgun (WGS) entry which is preliminary data.</text>
</comment>
<dbReference type="Pfam" id="PF19610">
    <property type="entry name" value="DUF6115"/>
    <property type="match status" value="1"/>
</dbReference>
<evidence type="ECO:0000256" key="1">
    <source>
        <dbReference type="SAM" id="Phobius"/>
    </source>
</evidence>
<keyword evidence="1" id="KW-0472">Membrane</keyword>
<dbReference type="RefSeq" id="WP_104055927.1">
    <property type="nucleotide sequence ID" value="NZ_PREZ01000001.1"/>
</dbReference>
<keyword evidence="1" id="KW-0812">Transmembrane</keyword>